<accession>A0A1H7M9Y6</accession>
<dbReference type="SUPFAM" id="SSF52949">
    <property type="entry name" value="Macro domain-like"/>
    <property type="match status" value="1"/>
</dbReference>
<dbReference type="OrthoDB" id="9806181at2"/>
<gene>
    <name evidence="2" type="ORF">SAMN05216469_11134</name>
</gene>
<protein>
    <submittedName>
        <fullName evidence="2">TIGR02452 family protein</fullName>
    </submittedName>
</protein>
<feature type="domain" description="Microbial-type PARG catalytic" evidence="1">
    <location>
        <begin position="7"/>
        <end position="151"/>
    </location>
</feature>
<evidence type="ECO:0000259" key="1">
    <source>
        <dbReference type="Pfam" id="PF10021"/>
    </source>
</evidence>
<dbReference type="EMBL" id="FOAT01000011">
    <property type="protein sequence ID" value="SEL07931.1"/>
    <property type="molecule type" value="Genomic_DNA"/>
</dbReference>
<dbReference type="AlphaFoldDB" id="A0A1H7M9Y6"/>
<reference evidence="2 3" key="1">
    <citation type="submission" date="2016-10" db="EMBL/GenBank/DDBJ databases">
        <authorList>
            <person name="de Groot N.N."/>
        </authorList>
    </citation>
    <scope>NUCLEOTIDE SEQUENCE [LARGE SCALE GENOMIC DNA]</scope>
    <source>
        <strain evidence="2 3">KH2T6</strain>
    </source>
</reference>
<proteinExistence type="predicted"/>
<sequence>MNNIAIAKETIKISSELEYTVDGKKITLPKHDTSAVEVITPAMGEAILKEDISAYHVGSPCIIEVTCEDSFEAAKRLNEPMVMNFANAHNAGGGFRLGASAQEEALCRCSTLYSSISSKAASEMYRYNNTHLSKVESDHMLYSPEVWVIRDSDLQLTAKPFKVSVITIPAPNRRGAAIIASDSLIESTMTRRIRIMLHTAALHGCKELVLGAWGCGAFGNSPQKVSQYFRKVLIDECYEKCFTHIVFAVYGKTDGKNVTAFRETFKDKLSRLS</sequence>
<dbReference type="PANTHER" id="PTHR35596">
    <property type="entry name" value="DUF2263 DOMAIN-CONTAINING PROTEIN"/>
    <property type="match status" value="1"/>
</dbReference>
<dbReference type="PIRSF" id="PIRSF014899">
    <property type="entry name" value="UCP014899"/>
    <property type="match status" value="1"/>
</dbReference>
<dbReference type="InterPro" id="IPR019261">
    <property type="entry name" value="PARG_cat_microbial"/>
</dbReference>
<dbReference type="InterPro" id="IPR043472">
    <property type="entry name" value="Macro_dom-like"/>
</dbReference>
<evidence type="ECO:0000313" key="2">
    <source>
        <dbReference type="EMBL" id="SEL07931.1"/>
    </source>
</evidence>
<dbReference type="Gene3D" id="3.40.220.10">
    <property type="entry name" value="Leucine Aminopeptidase, subunit E, domain 1"/>
    <property type="match status" value="1"/>
</dbReference>
<dbReference type="Pfam" id="PF10021">
    <property type="entry name" value="PARG_cat_microb"/>
    <property type="match status" value="1"/>
</dbReference>
<dbReference type="RefSeq" id="WP_074834094.1">
    <property type="nucleotide sequence ID" value="NZ_FOAT01000011.1"/>
</dbReference>
<organism evidence="2 3">
    <name type="scientific">Ruminococcus albus</name>
    <dbReference type="NCBI Taxonomy" id="1264"/>
    <lineage>
        <taxon>Bacteria</taxon>
        <taxon>Bacillati</taxon>
        <taxon>Bacillota</taxon>
        <taxon>Clostridia</taxon>
        <taxon>Eubacteriales</taxon>
        <taxon>Oscillospiraceae</taxon>
        <taxon>Ruminococcus</taxon>
    </lineage>
</organism>
<dbReference type="PANTHER" id="PTHR35596:SF1">
    <property type="entry name" value="MICROBIAL-TYPE PARG CATALYTIC DOMAIN-CONTAINING PROTEIN"/>
    <property type="match status" value="1"/>
</dbReference>
<dbReference type="Proteomes" id="UP000186015">
    <property type="component" value="Unassembled WGS sequence"/>
</dbReference>
<dbReference type="NCBIfam" id="TIGR02452">
    <property type="entry name" value="TIGR02452 family protein"/>
    <property type="match status" value="1"/>
</dbReference>
<name>A0A1H7M9Y6_RUMAL</name>
<evidence type="ECO:0000313" key="3">
    <source>
        <dbReference type="Proteomes" id="UP000186015"/>
    </source>
</evidence>
<dbReference type="InterPro" id="IPR012664">
    <property type="entry name" value="CHP02452"/>
</dbReference>